<feature type="domain" description="Methyltransferase" evidence="3">
    <location>
        <begin position="358"/>
        <end position="450"/>
    </location>
</feature>
<dbReference type="Gene3D" id="3.40.50.150">
    <property type="entry name" value="Vaccinia Virus protein VP39"/>
    <property type="match status" value="1"/>
</dbReference>
<dbReference type="SUPFAM" id="SSF53335">
    <property type="entry name" value="S-adenosyl-L-methionine-dependent methyltransferases"/>
    <property type="match status" value="1"/>
</dbReference>
<feature type="region of interest" description="Disordered" evidence="1">
    <location>
        <begin position="558"/>
        <end position="716"/>
    </location>
</feature>
<proteinExistence type="predicted"/>
<evidence type="ECO:0000313" key="5">
    <source>
        <dbReference type="Proteomes" id="UP000041254"/>
    </source>
</evidence>
<feature type="compositionally biased region" description="Basic and acidic residues" evidence="1">
    <location>
        <begin position="623"/>
        <end position="640"/>
    </location>
</feature>
<dbReference type="InterPro" id="IPR029063">
    <property type="entry name" value="SAM-dependent_MTases_sf"/>
</dbReference>
<dbReference type="VEuPathDB" id="CryptoDB:Vbra_22918"/>
<feature type="region of interest" description="Disordered" evidence="1">
    <location>
        <begin position="54"/>
        <end position="97"/>
    </location>
</feature>
<gene>
    <name evidence="4" type="ORF">Vbra_22918</name>
</gene>
<feature type="compositionally biased region" description="Pro residues" evidence="1">
    <location>
        <begin position="564"/>
        <end position="574"/>
    </location>
</feature>
<keyword evidence="5" id="KW-1185">Reference proteome</keyword>
<dbReference type="PANTHER" id="PTHR42912">
    <property type="entry name" value="METHYLTRANSFERASE"/>
    <property type="match status" value="1"/>
</dbReference>
<evidence type="ECO:0000259" key="3">
    <source>
        <dbReference type="Pfam" id="PF13649"/>
    </source>
</evidence>
<name>A0A0G4EMY8_VITBC</name>
<organism evidence="4 5">
    <name type="scientific">Vitrella brassicaformis (strain CCMP3155)</name>
    <dbReference type="NCBI Taxonomy" id="1169540"/>
    <lineage>
        <taxon>Eukaryota</taxon>
        <taxon>Sar</taxon>
        <taxon>Alveolata</taxon>
        <taxon>Colpodellida</taxon>
        <taxon>Vitrellaceae</taxon>
        <taxon>Vitrella</taxon>
    </lineage>
</organism>
<protein>
    <recommendedName>
        <fullName evidence="3">Methyltransferase domain-containing protein</fullName>
    </recommendedName>
</protein>
<keyword evidence="2" id="KW-0732">Signal</keyword>
<dbReference type="GO" id="GO:0008168">
    <property type="term" value="F:methyltransferase activity"/>
    <property type="evidence" value="ECO:0007669"/>
    <property type="project" value="TreeGrafter"/>
</dbReference>
<dbReference type="InParanoid" id="A0A0G4EMY8"/>
<feature type="chain" id="PRO_5005187354" description="Methyltransferase domain-containing protein" evidence="2">
    <location>
        <begin position="20"/>
        <end position="716"/>
    </location>
</feature>
<dbReference type="InterPro" id="IPR050508">
    <property type="entry name" value="Methyltransf_Superfamily"/>
</dbReference>
<feature type="signal peptide" evidence="2">
    <location>
        <begin position="1"/>
        <end position="19"/>
    </location>
</feature>
<dbReference type="EMBL" id="CDMY01000269">
    <property type="protein sequence ID" value="CEL98382.1"/>
    <property type="molecule type" value="Genomic_DNA"/>
</dbReference>
<reference evidence="4 5" key="1">
    <citation type="submission" date="2014-11" db="EMBL/GenBank/DDBJ databases">
        <authorList>
            <person name="Zhu J."/>
            <person name="Qi W."/>
            <person name="Song R."/>
        </authorList>
    </citation>
    <scope>NUCLEOTIDE SEQUENCE [LARGE SCALE GENOMIC DNA]</scope>
</reference>
<dbReference type="AlphaFoldDB" id="A0A0G4EMY8"/>
<dbReference type="Proteomes" id="UP000041254">
    <property type="component" value="Unassembled WGS sequence"/>
</dbReference>
<feature type="compositionally biased region" description="Polar residues" evidence="1">
    <location>
        <begin position="579"/>
        <end position="594"/>
    </location>
</feature>
<evidence type="ECO:0000256" key="1">
    <source>
        <dbReference type="SAM" id="MobiDB-lite"/>
    </source>
</evidence>
<evidence type="ECO:0000256" key="2">
    <source>
        <dbReference type="SAM" id="SignalP"/>
    </source>
</evidence>
<dbReference type="PANTHER" id="PTHR42912:SF80">
    <property type="entry name" value="METHYLTRANSFERASE DOMAIN-CONTAINING PROTEIN"/>
    <property type="match status" value="1"/>
</dbReference>
<sequence length="716" mass="79427">MDLATLLFLLLLVRLSCLAVWSHTLSRSSLPPENGAPFTLSSRRGRPAAFAARPLPSLLSSASRPRSPSSRASKTSLRVVAEPPVGPKKREAEMEQEMQELDAIVRQVEDDVTIAGGELLAPEDREDTSSSSSRPLYPTPPGGLGVSRPASAATDDVVDGDDGLSWERREMQRARQKCSRKWVKDRVTRARQNYLRNLRKTWPRNFLIQGILRAIRDHMKVASTSRGVNWEQSNYLTWLNWDDKVRAARDPRTEIPKYFEAPIHGILEGNLCITQAVEQSAAMKATMTLFQGTACYRSEALEETGTEIELGVGHQFQPLHSHEHHHDSAFFVREAEATLGRNAFPRANLLPTVDKPRVLDIGCGTGDSTALLQTKYQGAAVEGVDLSPHMIAVARYRYPHMEFHHAAGERTFFDNDTFDMVTMFAVSHELPKGVTFKILQEGLRILKPGGRFVLVDQDPESPIIRRQLALPEITTYIEPYLKDWCTVDLHRYFSKAGYQVMKKIQKGVFVTVVAKKPDSSSGGETPKDHLMRGDVGSMINAGIEAVGKMLNNPLKALQDAGIDLPPPSFSPPSQPVSSLATPLASQDQQGQQEELSVVAPPPPPMSVAMRKGNTAKLVTPKPPYKDPFLHRFEDETDSHRSSSRQAAADSRAERARPHQQQQEGDTRRPPSPSRPQAEQRLDEAASGEQTAVERAESNPSVTSEDRNLPKGVWGFF</sequence>
<feature type="compositionally biased region" description="Low complexity" evidence="1">
    <location>
        <begin position="54"/>
        <end position="78"/>
    </location>
</feature>
<dbReference type="Pfam" id="PF13649">
    <property type="entry name" value="Methyltransf_25"/>
    <property type="match status" value="1"/>
</dbReference>
<feature type="region of interest" description="Disordered" evidence="1">
    <location>
        <begin position="117"/>
        <end position="162"/>
    </location>
</feature>
<dbReference type="OrthoDB" id="66144at2759"/>
<dbReference type="STRING" id="1169540.A0A0G4EMY8"/>
<dbReference type="InterPro" id="IPR041698">
    <property type="entry name" value="Methyltransf_25"/>
</dbReference>
<dbReference type="CDD" id="cd02440">
    <property type="entry name" value="AdoMet_MTases"/>
    <property type="match status" value="1"/>
</dbReference>
<evidence type="ECO:0000313" key="4">
    <source>
        <dbReference type="EMBL" id="CEL98382.1"/>
    </source>
</evidence>
<accession>A0A0G4EMY8</accession>